<organism evidence="1 2">
    <name type="scientific">Caerostris extrusa</name>
    <name type="common">Bark spider</name>
    <name type="synonym">Caerostris bankana</name>
    <dbReference type="NCBI Taxonomy" id="172846"/>
    <lineage>
        <taxon>Eukaryota</taxon>
        <taxon>Metazoa</taxon>
        <taxon>Ecdysozoa</taxon>
        <taxon>Arthropoda</taxon>
        <taxon>Chelicerata</taxon>
        <taxon>Arachnida</taxon>
        <taxon>Araneae</taxon>
        <taxon>Araneomorphae</taxon>
        <taxon>Entelegynae</taxon>
        <taxon>Araneoidea</taxon>
        <taxon>Araneidae</taxon>
        <taxon>Caerostris</taxon>
    </lineage>
</organism>
<dbReference type="InterPro" id="IPR000884">
    <property type="entry name" value="TSP1_rpt"/>
</dbReference>
<sequence>METVERLRFQGQWTEWSSCMKNGSCDSSRIRVRRKYCGTSVEDLCASHTEIVETRPCLCPLPDFIATLTTSSLLLPARFNDGHETALGSSPRHYLPLCVTESLEKVQYKSDIAFANKAMMTSKINFRRKEETKRTQH</sequence>
<keyword evidence="2" id="KW-1185">Reference proteome</keyword>
<dbReference type="AlphaFoldDB" id="A0AAV4TCD7"/>
<proteinExistence type="predicted"/>
<dbReference type="EMBL" id="BPLR01010922">
    <property type="protein sequence ID" value="GIY43057.1"/>
    <property type="molecule type" value="Genomic_DNA"/>
</dbReference>
<comment type="caution">
    <text evidence="1">The sequence shown here is derived from an EMBL/GenBank/DDBJ whole genome shotgun (WGS) entry which is preliminary data.</text>
</comment>
<protein>
    <submittedName>
        <fullName evidence="1">SEA domain-containing protein</fullName>
    </submittedName>
</protein>
<evidence type="ECO:0000313" key="2">
    <source>
        <dbReference type="Proteomes" id="UP001054945"/>
    </source>
</evidence>
<gene>
    <name evidence="1" type="primary">AVEN_40369_1</name>
    <name evidence="1" type="ORF">CEXT_394541</name>
</gene>
<name>A0AAV4TCD7_CAEEX</name>
<reference evidence="1 2" key="1">
    <citation type="submission" date="2021-06" db="EMBL/GenBank/DDBJ databases">
        <title>Caerostris extrusa draft genome.</title>
        <authorList>
            <person name="Kono N."/>
            <person name="Arakawa K."/>
        </authorList>
    </citation>
    <scope>NUCLEOTIDE SEQUENCE [LARGE SCALE GENOMIC DNA]</scope>
</reference>
<accession>A0AAV4TCD7</accession>
<dbReference type="PROSITE" id="PS50092">
    <property type="entry name" value="TSP1"/>
    <property type="match status" value="1"/>
</dbReference>
<evidence type="ECO:0000313" key="1">
    <source>
        <dbReference type="EMBL" id="GIY43057.1"/>
    </source>
</evidence>
<dbReference type="Proteomes" id="UP001054945">
    <property type="component" value="Unassembled WGS sequence"/>
</dbReference>